<protein>
    <submittedName>
        <fullName evidence="2">Uncharacterized protein</fullName>
    </submittedName>
</protein>
<keyword evidence="3" id="KW-1185">Reference proteome</keyword>
<gene>
    <name evidence="2" type="ORF">PILCRDRAFT_821212</name>
</gene>
<dbReference type="EMBL" id="KN832997">
    <property type="protein sequence ID" value="KIM81854.1"/>
    <property type="molecule type" value="Genomic_DNA"/>
</dbReference>
<dbReference type="Proteomes" id="UP000054166">
    <property type="component" value="Unassembled WGS sequence"/>
</dbReference>
<feature type="region of interest" description="Disordered" evidence="1">
    <location>
        <begin position="1"/>
        <end position="32"/>
    </location>
</feature>
<sequence length="80" mass="9360">MMRPNALSIHSVRPVQSFHDDRKLHPTHVNDSKTPARAWHVVMLSHQRGSELLQHNVTDILADDCAINRETIRRPRKFSW</sequence>
<dbReference type="AlphaFoldDB" id="A0A0C3FQ58"/>
<evidence type="ECO:0000256" key="1">
    <source>
        <dbReference type="SAM" id="MobiDB-lite"/>
    </source>
</evidence>
<proteinExistence type="predicted"/>
<evidence type="ECO:0000313" key="3">
    <source>
        <dbReference type="Proteomes" id="UP000054166"/>
    </source>
</evidence>
<reference evidence="3" key="2">
    <citation type="submission" date="2015-01" db="EMBL/GenBank/DDBJ databases">
        <title>Evolutionary Origins and Diversification of the Mycorrhizal Mutualists.</title>
        <authorList>
            <consortium name="DOE Joint Genome Institute"/>
            <consortium name="Mycorrhizal Genomics Consortium"/>
            <person name="Kohler A."/>
            <person name="Kuo A."/>
            <person name="Nagy L.G."/>
            <person name="Floudas D."/>
            <person name="Copeland A."/>
            <person name="Barry K.W."/>
            <person name="Cichocki N."/>
            <person name="Veneault-Fourrey C."/>
            <person name="LaButti K."/>
            <person name="Lindquist E.A."/>
            <person name="Lipzen A."/>
            <person name="Lundell T."/>
            <person name="Morin E."/>
            <person name="Murat C."/>
            <person name="Riley R."/>
            <person name="Ohm R."/>
            <person name="Sun H."/>
            <person name="Tunlid A."/>
            <person name="Henrissat B."/>
            <person name="Grigoriev I.V."/>
            <person name="Hibbett D.S."/>
            <person name="Martin F."/>
        </authorList>
    </citation>
    <scope>NUCLEOTIDE SEQUENCE [LARGE SCALE GENOMIC DNA]</scope>
    <source>
        <strain evidence="3">F 1598</strain>
    </source>
</reference>
<evidence type="ECO:0000313" key="2">
    <source>
        <dbReference type="EMBL" id="KIM81854.1"/>
    </source>
</evidence>
<dbReference type="HOGENOM" id="CLU_2590609_0_0_1"/>
<dbReference type="InParanoid" id="A0A0C3FQ58"/>
<feature type="compositionally biased region" description="Basic and acidic residues" evidence="1">
    <location>
        <begin position="18"/>
        <end position="31"/>
    </location>
</feature>
<name>A0A0C3FQ58_PILCF</name>
<reference evidence="2 3" key="1">
    <citation type="submission" date="2014-04" db="EMBL/GenBank/DDBJ databases">
        <authorList>
            <consortium name="DOE Joint Genome Institute"/>
            <person name="Kuo A."/>
            <person name="Tarkka M."/>
            <person name="Buscot F."/>
            <person name="Kohler A."/>
            <person name="Nagy L.G."/>
            <person name="Floudas D."/>
            <person name="Copeland A."/>
            <person name="Barry K.W."/>
            <person name="Cichocki N."/>
            <person name="Veneault-Fourrey C."/>
            <person name="LaButti K."/>
            <person name="Lindquist E.A."/>
            <person name="Lipzen A."/>
            <person name="Lundell T."/>
            <person name="Morin E."/>
            <person name="Murat C."/>
            <person name="Sun H."/>
            <person name="Tunlid A."/>
            <person name="Henrissat B."/>
            <person name="Grigoriev I.V."/>
            <person name="Hibbett D.S."/>
            <person name="Martin F."/>
            <person name="Nordberg H.P."/>
            <person name="Cantor M.N."/>
            <person name="Hua S.X."/>
        </authorList>
    </citation>
    <scope>NUCLEOTIDE SEQUENCE [LARGE SCALE GENOMIC DNA]</scope>
    <source>
        <strain evidence="2 3">F 1598</strain>
    </source>
</reference>
<organism evidence="2 3">
    <name type="scientific">Piloderma croceum (strain F 1598)</name>
    <dbReference type="NCBI Taxonomy" id="765440"/>
    <lineage>
        <taxon>Eukaryota</taxon>
        <taxon>Fungi</taxon>
        <taxon>Dikarya</taxon>
        <taxon>Basidiomycota</taxon>
        <taxon>Agaricomycotina</taxon>
        <taxon>Agaricomycetes</taxon>
        <taxon>Agaricomycetidae</taxon>
        <taxon>Atheliales</taxon>
        <taxon>Atheliaceae</taxon>
        <taxon>Piloderma</taxon>
    </lineage>
</organism>
<accession>A0A0C3FQ58</accession>